<feature type="region of interest" description="Disordered" evidence="1">
    <location>
        <begin position="57"/>
        <end position="104"/>
    </location>
</feature>
<evidence type="ECO:0000313" key="2">
    <source>
        <dbReference type="EMBL" id="KAK5996510.1"/>
    </source>
</evidence>
<organism evidence="2 3">
    <name type="scientific">Cladobotryum mycophilum</name>
    <dbReference type="NCBI Taxonomy" id="491253"/>
    <lineage>
        <taxon>Eukaryota</taxon>
        <taxon>Fungi</taxon>
        <taxon>Dikarya</taxon>
        <taxon>Ascomycota</taxon>
        <taxon>Pezizomycotina</taxon>
        <taxon>Sordariomycetes</taxon>
        <taxon>Hypocreomycetidae</taxon>
        <taxon>Hypocreales</taxon>
        <taxon>Hypocreaceae</taxon>
        <taxon>Cladobotryum</taxon>
    </lineage>
</organism>
<comment type="caution">
    <text evidence="2">The sequence shown here is derived from an EMBL/GenBank/DDBJ whole genome shotgun (WGS) entry which is preliminary data.</text>
</comment>
<accession>A0ABR0SXJ6</accession>
<dbReference type="Proteomes" id="UP001338125">
    <property type="component" value="Unassembled WGS sequence"/>
</dbReference>
<name>A0ABR0SXJ6_9HYPO</name>
<proteinExistence type="predicted"/>
<feature type="compositionally biased region" description="Polar residues" evidence="1">
    <location>
        <begin position="1"/>
        <end position="14"/>
    </location>
</feature>
<feature type="compositionally biased region" description="Polar residues" evidence="1">
    <location>
        <begin position="144"/>
        <end position="155"/>
    </location>
</feature>
<keyword evidence="3" id="KW-1185">Reference proteome</keyword>
<dbReference type="EMBL" id="JAVFKD010000002">
    <property type="protein sequence ID" value="KAK5996510.1"/>
    <property type="molecule type" value="Genomic_DNA"/>
</dbReference>
<gene>
    <name evidence="2" type="ORF">PT974_01845</name>
</gene>
<protein>
    <submittedName>
        <fullName evidence="2">Uncharacterized protein</fullName>
    </submittedName>
</protein>
<sequence>MANLDNPGSDQDPSFGNDLDDEQRDAQMSELEENLEGNRNIGAEIVSFEAYMGSSTYPNIYPDRQLVDSDTEMFDQPEHVQTSQLAASQLGTHEQPSRANVSEDIPISIGQYISLSQVENTSIHSVDYTNNPYNDTNIEDMEHQSNSNSDRSMQGDTDEEPSGDENHQSGDEENANQEENAN</sequence>
<feature type="region of interest" description="Disordered" evidence="1">
    <location>
        <begin position="1"/>
        <end position="40"/>
    </location>
</feature>
<feature type="region of interest" description="Disordered" evidence="1">
    <location>
        <begin position="126"/>
        <end position="182"/>
    </location>
</feature>
<feature type="compositionally biased region" description="Polar residues" evidence="1">
    <location>
        <begin position="126"/>
        <end position="136"/>
    </location>
</feature>
<feature type="compositionally biased region" description="Acidic residues" evidence="1">
    <location>
        <begin position="171"/>
        <end position="182"/>
    </location>
</feature>
<reference evidence="2 3" key="1">
    <citation type="submission" date="2024-01" db="EMBL/GenBank/DDBJ databases">
        <title>Complete genome of Cladobotryum mycophilum ATHUM6906.</title>
        <authorList>
            <person name="Christinaki A.C."/>
            <person name="Myridakis A.I."/>
            <person name="Kouvelis V.N."/>
        </authorList>
    </citation>
    <scope>NUCLEOTIDE SEQUENCE [LARGE SCALE GENOMIC DNA]</scope>
    <source>
        <strain evidence="2 3">ATHUM6906</strain>
    </source>
</reference>
<evidence type="ECO:0000256" key="1">
    <source>
        <dbReference type="SAM" id="MobiDB-lite"/>
    </source>
</evidence>
<evidence type="ECO:0000313" key="3">
    <source>
        <dbReference type="Proteomes" id="UP001338125"/>
    </source>
</evidence>
<feature type="compositionally biased region" description="Polar residues" evidence="1">
    <location>
        <begin position="79"/>
        <end position="100"/>
    </location>
</feature>